<dbReference type="GO" id="GO:0009234">
    <property type="term" value="P:menaquinone biosynthetic process"/>
    <property type="evidence" value="ECO:0007669"/>
    <property type="project" value="UniProtKB-UniRule"/>
</dbReference>
<dbReference type="Proteomes" id="UP000193303">
    <property type="component" value="Unassembled WGS sequence"/>
</dbReference>
<gene>
    <name evidence="8" type="primary">menA</name>
    <name evidence="11" type="ORF">BV912_00940</name>
</gene>
<evidence type="ECO:0000256" key="6">
    <source>
        <dbReference type="ARBA" id="ARBA00022989"/>
    </source>
</evidence>
<comment type="catalytic activity">
    <reaction evidence="8">
        <text>an all-trans-polyprenyl diphosphate + 1,4-dihydroxy-2-naphthoate + H(+) = a 2-demethylmenaquinol + CO2 + diphosphate</text>
        <dbReference type="Rhea" id="RHEA:26478"/>
        <dbReference type="Rhea" id="RHEA-COMP:9563"/>
        <dbReference type="Rhea" id="RHEA-COMP:9564"/>
        <dbReference type="ChEBI" id="CHEBI:11173"/>
        <dbReference type="ChEBI" id="CHEBI:15378"/>
        <dbReference type="ChEBI" id="CHEBI:16526"/>
        <dbReference type="ChEBI" id="CHEBI:33019"/>
        <dbReference type="ChEBI" id="CHEBI:55437"/>
        <dbReference type="ChEBI" id="CHEBI:58914"/>
        <dbReference type="EC" id="2.5.1.74"/>
    </reaction>
</comment>
<proteinExistence type="inferred from homology"/>
<dbReference type="PANTHER" id="PTHR13929">
    <property type="entry name" value="1,4-DIHYDROXY-2-NAPHTHOATE OCTAPRENYLTRANSFERASE"/>
    <property type="match status" value="1"/>
</dbReference>
<feature type="signal peptide" evidence="10">
    <location>
        <begin position="1"/>
        <end position="29"/>
    </location>
</feature>
<evidence type="ECO:0000256" key="7">
    <source>
        <dbReference type="ARBA" id="ARBA00023136"/>
    </source>
</evidence>
<dbReference type="InterPro" id="IPR026046">
    <property type="entry name" value="UBIAD1"/>
</dbReference>
<keyword evidence="2 8" id="KW-0474">Menaquinone biosynthesis</keyword>
<keyword evidence="5 8" id="KW-0812">Transmembrane</keyword>
<evidence type="ECO:0000256" key="10">
    <source>
        <dbReference type="SAM" id="SignalP"/>
    </source>
</evidence>
<dbReference type="AlphaFoldDB" id="A0A1X3DLB6"/>
<comment type="similarity">
    <text evidence="8">Belongs to the MenA family. Type 1 subfamily.</text>
</comment>
<comment type="subcellular location">
    <subcellularLocation>
        <location evidence="8">Cell membrane</location>
        <topology evidence="8">Multi-pass membrane protein</topology>
    </subcellularLocation>
    <subcellularLocation>
        <location evidence="1">Membrane</location>
        <topology evidence="1">Multi-pass membrane protein</topology>
    </subcellularLocation>
</comment>
<feature type="chain" id="PRO_5012869067" description="1,4-dihydroxy-2-naphthoate octaprenyltransferase" evidence="10">
    <location>
        <begin position="30"/>
        <end position="301"/>
    </location>
</feature>
<organism evidence="11 12">
    <name type="scientific">Neisseria dumasiana</name>
    <dbReference type="NCBI Taxonomy" id="1931275"/>
    <lineage>
        <taxon>Bacteria</taxon>
        <taxon>Pseudomonadati</taxon>
        <taxon>Pseudomonadota</taxon>
        <taxon>Betaproteobacteria</taxon>
        <taxon>Neisseriales</taxon>
        <taxon>Neisseriaceae</taxon>
        <taxon>Neisseria</taxon>
    </lineage>
</organism>
<feature type="transmembrane region" description="Helical" evidence="8">
    <location>
        <begin position="123"/>
        <end position="140"/>
    </location>
</feature>
<keyword evidence="7 8" id="KW-0472">Membrane</keyword>
<feature type="transmembrane region" description="Helical" evidence="8">
    <location>
        <begin position="147"/>
        <end position="167"/>
    </location>
</feature>
<feature type="transmembrane region" description="Helical" evidence="8">
    <location>
        <begin position="179"/>
        <end position="198"/>
    </location>
</feature>
<evidence type="ECO:0000256" key="3">
    <source>
        <dbReference type="ARBA" id="ARBA00022475"/>
    </source>
</evidence>
<dbReference type="GO" id="GO:0042371">
    <property type="term" value="P:vitamin K biosynthetic process"/>
    <property type="evidence" value="ECO:0007669"/>
    <property type="project" value="TreeGrafter"/>
</dbReference>
<accession>A0A1X3DLB6</accession>
<dbReference type="RefSeq" id="WP_085357709.1">
    <property type="nucleotide sequence ID" value="NZ_MTAB01000002.1"/>
</dbReference>
<feature type="transmembrane region" description="Helical" evidence="8">
    <location>
        <begin position="250"/>
        <end position="270"/>
    </location>
</feature>
<evidence type="ECO:0000256" key="5">
    <source>
        <dbReference type="ARBA" id="ARBA00022692"/>
    </source>
</evidence>
<evidence type="ECO:0000256" key="9">
    <source>
        <dbReference type="NCBIfam" id="TIGR00751"/>
    </source>
</evidence>
<keyword evidence="4 8" id="KW-0808">Transferase</keyword>
<dbReference type="NCBIfam" id="TIGR00751">
    <property type="entry name" value="menA"/>
    <property type="match status" value="1"/>
</dbReference>
<comment type="caution">
    <text evidence="11">The sequence shown here is derived from an EMBL/GenBank/DDBJ whole genome shotgun (WGS) entry which is preliminary data.</text>
</comment>
<comment type="pathway">
    <text evidence="8">Quinol/quinone metabolism; menaquinone biosynthesis; menaquinol from 1,4-dihydroxy-2-naphthoate: step 1/2.</text>
</comment>
<evidence type="ECO:0000256" key="2">
    <source>
        <dbReference type="ARBA" id="ARBA00022428"/>
    </source>
</evidence>
<evidence type="ECO:0000256" key="4">
    <source>
        <dbReference type="ARBA" id="ARBA00022679"/>
    </source>
</evidence>
<dbReference type="PIRSF" id="PIRSF005355">
    <property type="entry name" value="UBIAD1"/>
    <property type="match status" value="1"/>
</dbReference>
<feature type="transmembrane region" description="Helical" evidence="8">
    <location>
        <begin position="282"/>
        <end position="299"/>
    </location>
</feature>
<dbReference type="CDD" id="cd13962">
    <property type="entry name" value="PT_UbiA_UBIAD1"/>
    <property type="match status" value="1"/>
</dbReference>
<dbReference type="GO" id="GO:0005886">
    <property type="term" value="C:plasma membrane"/>
    <property type="evidence" value="ECO:0007669"/>
    <property type="project" value="UniProtKB-SubCell"/>
</dbReference>
<keyword evidence="10" id="KW-0732">Signal</keyword>
<evidence type="ECO:0000256" key="1">
    <source>
        <dbReference type="ARBA" id="ARBA00004141"/>
    </source>
</evidence>
<feature type="transmembrane region" description="Helical" evidence="8">
    <location>
        <begin position="226"/>
        <end position="244"/>
    </location>
</feature>
<name>A0A1X3DLB6_9NEIS</name>
<dbReference type="STRING" id="1931275.BV914_01465"/>
<reference evidence="12" key="1">
    <citation type="submission" date="2017-01" db="EMBL/GenBank/DDBJ databases">
        <authorList>
            <person name="Mah S.A."/>
            <person name="Swanson W.J."/>
            <person name="Moy G.W."/>
            <person name="Vacquier V.D."/>
        </authorList>
    </citation>
    <scope>NUCLEOTIDE SEQUENCE [LARGE SCALE GENOMIC DNA]</scope>
    <source>
        <strain evidence="12">124861</strain>
    </source>
</reference>
<dbReference type="HAMAP" id="MF_01937">
    <property type="entry name" value="MenA_1"/>
    <property type="match status" value="1"/>
</dbReference>
<dbReference type="OrthoDB" id="9767568at2"/>
<dbReference type="EMBL" id="MTAB01000002">
    <property type="protein sequence ID" value="OSI24977.1"/>
    <property type="molecule type" value="Genomic_DNA"/>
</dbReference>
<protein>
    <recommendedName>
        <fullName evidence="8 9">1,4-dihydroxy-2-naphthoate octaprenyltransferase</fullName>
        <shortName evidence="8">DHNA-octaprenyltransferase</shortName>
        <ecNumber evidence="8 9">2.5.1.74</ecNumber>
    </recommendedName>
</protein>
<feature type="transmembrane region" description="Helical" evidence="8">
    <location>
        <begin position="93"/>
        <end position="117"/>
    </location>
</feature>
<dbReference type="Pfam" id="PF01040">
    <property type="entry name" value="UbiA"/>
    <property type="match status" value="1"/>
</dbReference>
<dbReference type="GO" id="GO:0046428">
    <property type="term" value="F:1,4-dihydroxy-2-naphthoate polyprenyltransferase activity"/>
    <property type="evidence" value="ECO:0007669"/>
    <property type="project" value="UniProtKB-UniRule"/>
</dbReference>
<dbReference type="UniPathway" id="UPA00079">
    <property type="reaction ID" value="UER00168"/>
</dbReference>
<evidence type="ECO:0000313" key="11">
    <source>
        <dbReference type="EMBL" id="OSI24977.1"/>
    </source>
</evidence>
<dbReference type="PANTHER" id="PTHR13929:SF0">
    <property type="entry name" value="UBIA PRENYLTRANSFERASE DOMAIN-CONTAINING PROTEIN 1"/>
    <property type="match status" value="1"/>
</dbReference>
<comment type="function">
    <text evidence="8">Conversion of 1,4-dihydroxy-2-naphthoate (DHNA) to demethylmenaquinone (DMK).</text>
</comment>
<sequence>MAFKHWLAAARPRTLPLAAASALCGGVSAALNQQSNPLVLVLCVMTAVALQIFSNLANDYGDACNGADSAARRGPERMVSAGYISRATMKRGLFAAAVICCALGIALLAAALPSIGMSGLHNWLLWLLIGAAAVAAAFAYTAGKKPYGYIGLGDLSVMVFFGWVGVLGSEYLQTGRLNAWSWLPATALGLWCTMVLNINNMRDIRSDTAAGKITVAARLGLRRAKYYHALLLAAAYMMWTLWLMRHVHLAASGRLNAFLLAASFIHLYFLKKAQSCTQLDKLLPQWSITILLWVLFLWAHV</sequence>
<dbReference type="EC" id="2.5.1.74" evidence="8 9"/>
<dbReference type="InterPro" id="IPR004657">
    <property type="entry name" value="MenA"/>
</dbReference>
<keyword evidence="3 8" id="KW-1003">Cell membrane</keyword>
<evidence type="ECO:0000313" key="12">
    <source>
        <dbReference type="Proteomes" id="UP000193303"/>
    </source>
</evidence>
<dbReference type="InterPro" id="IPR000537">
    <property type="entry name" value="UbiA_prenyltransferase"/>
</dbReference>
<keyword evidence="6 8" id="KW-1133">Transmembrane helix</keyword>
<evidence type="ECO:0000256" key="8">
    <source>
        <dbReference type="HAMAP-Rule" id="MF_01937"/>
    </source>
</evidence>